<evidence type="ECO:0000313" key="2">
    <source>
        <dbReference type="Proteomes" id="UP000507245"/>
    </source>
</evidence>
<sequence length="106" mass="12436">MWRRESCGLKELAHIIGRCFWAISILLRFHGFTEILLNGHHKTIASFGTMHHDTVEKMDAGTNMKCADEVEEEEYSLRVTQNSGFRITDQPLMFFIKNVKLHFYFL</sequence>
<protein>
    <submittedName>
        <fullName evidence="1">Uncharacterized protein</fullName>
    </submittedName>
</protein>
<keyword evidence="2" id="KW-1185">Reference proteome</keyword>
<dbReference type="EMBL" id="CAEKKB010000006">
    <property type="protein sequence ID" value="CAB4314798.1"/>
    <property type="molecule type" value="Genomic_DNA"/>
</dbReference>
<gene>
    <name evidence="1" type="ORF">ORAREDHAP_LOCUS39322</name>
</gene>
<evidence type="ECO:0000313" key="1">
    <source>
        <dbReference type="EMBL" id="CAB4314798.1"/>
    </source>
</evidence>
<proteinExistence type="predicted"/>
<reference evidence="2" key="1">
    <citation type="journal article" date="2020" name="Genome Biol.">
        <title>Gamete binning: chromosome-level and haplotype-resolved genome assembly enabled by high-throughput single-cell sequencing of gamete genomes.</title>
        <authorList>
            <person name="Campoy J.A."/>
            <person name="Sun H."/>
            <person name="Goel M."/>
            <person name="Jiao W.-B."/>
            <person name="Folz-Donahue K."/>
            <person name="Wang N."/>
            <person name="Rubio M."/>
            <person name="Liu C."/>
            <person name="Kukat C."/>
            <person name="Ruiz D."/>
            <person name="Huettel B."/>
            <person name="Schneeberger K."/>
        </authorList>
    </citation>
    <scope>NUCLEOTIDE SEQUENCE [LARGE SCALE GENOMIC DNA]</scope>
    <source>
        <strain evidence="2">cv. Rojo Pasion</strain>
    </source>
</reference>
<organism evidence="1 2">
    <name type="scientific">Prunus armeniaca</name>
    <name type="common">Apricot</name>
    <name type="synonym">Armeniaca vulgaris</name>
    <dbReference type="NCBI Taxonomy" id="36596"/>
    <lineage>
        <taxon>Eukaryota</taxon>
        <taxon>Viridiplantae</taxon>
        <taxon>Streptophyta</taxon>
        <taxon>Embryophyta</taxon>
        <taxon>Tracheophyta</taxon>
        <taxon>Spermatophyta</taxon>
        <taxon>Magnoliopsida</taxon>
        <taxon>eudicotyledons</taxon>
        <taxon>Gunneridae</taxon>
        <taxon>Pentapetalae</taxon>
        <taxon>rosids</taxon>
        <taxon>fabids</taxon>
        <taxon>Rosales</taxon>
        <taxon>Rosaceae</taxon>
        <taxon>Amygdaloideae</taxon>
        <taxon>Amygdaleae</taxon>
        <taxon>Prunus</taxon>
    </lineage>
</organism>
<accession>A0A6J5XUD5</accession>
<name>A0A6J5XUD5_PRUAR</name>
<dbReference type="Proteomes" id="UP000507245">
    <property type="component" value="Unassembled WGS sequence"/>
</dbReference>
<dbReference type="AlphaFoldDB" id="A0A6J5XUD5"/>